<dbReference type="Pfam" id="PF07690">
    <property type="entry name" value="MFS_1"/>
    <property type="match status" value="1"/>
</dbReference>
<organism evidence="8 9">
    <name type="scientific">Tuber magnatum</name>
    <name type="common">white Piedmont truffle</name>
    <dbReference type="NCBI Taxonomy" id="42249"/>
    <lineage>
        <taxon>Eukaryota</taxon>
        <taxon>Fungi</taxon>
        <taxon>Dikarya</taxon>
        <taxon>Ascomycota</taxon>
        <taxon>Pezizomycotina</taxon>
        <taxon>Pezizomycetes</taxon>
        <taxon>Pezizales</taxon>
        <taxon>Tuberaceae</taxon>
        <taxon>Tuber</taxon>
    </lineage>
</organism>
<dbReference type="EMBL" id="PYWC01000072">
    <property type="protein sequence ID" value="PWW73866.1"/>
    <property type="molecule type" value="Genomic_DNA"/>
</dbReference>
<feature type="transmembrane region" description="Helical" evidence="6">
    <location>
        <begin position="524"/>
        <end position="542"/>
    </location>
</feature>
<keyword evidence="3 6" id="KW-1133">Transmembrane helix</keyword>
<dbReference type="Gene3D" id="1.20.1250.20">
    <property type="entry name" value="MFS general substrate transporter like domains"/>
    <property type="match status" value="1"/>
</dbReference>
<feature type="transmembrane region" description="Helical" evidence="6">
    <location>
        <begin position="373"/>
        <end position="405"/>
    </location>
</feature>
<dbReference type="AlphaFoldDB" id="A0A317SK41"/>
<feature type="transmembrane region" description="Helical" evidence="6">
    <location>
        <begin position="554"/>
        <end position="574"/>
    </location>
</feature>
<dbReference type="SUPFAM" id="SSF103473">
    <property type="entry name" value="MFS general substrate transporter"/>
    <property type="match status" value="1"/>
</dbReference>
<dbReference type="PANTHER" id="PTHR23502:SF29">
    <property type="entry name" value="TRANSPORTER, PUTATIVE (AFU_ORTHOLOGUE AFUA_6G06680)-RELATED"/>
    <property type="match status" value="1"/>
</dbReference>
<evidence type="ECO:0000256" key="6">
    <source>
        <dbReference type="SAM" id="Phobius"/>
    </source>
</evidence>
<evidence type="ECO:0000256" key="4">
    <source>
        <dbReference type="ARBA" id="ARBA00023136"/>
    </source>
</evidence>
<dbReference type="OrthoDB" id="2585655at2759"/>
<evidence type="ECO:0000256" key="5">
    <source>
        <dbReference type="SAM" id="MobiDB-lite"/>
    </source>
</evidence>
<gene>
    <name evidence="8" type="ORF">C7212DRAFT_299359</name>
</gene>
<feature type="transmembrane region" description="Helical" evidence="6">
    <location>
        <begin position="417"/>
        <end position="438"/>
    </location>
</feature>
<feature type="region of interest" description="Disordered" evidence="5">
    <location>
        <begin position="20"/>
        <end position="41"/>
    </location>
</feature>
<keyword evidence="2 6" id="KW-0812">Transmembrane</keyword>
<dbReference type="InterPro" id="IPR011701">
    <property type="entry name" value="MFS"/>
</dbReference>
<protein>
    <submittedName>
        <fullName evidence="8">MFS general substrate transporter</fullName>
    </submittedName>
</protein>
<dbReference type="GO" id="GO:0022857">
    <property type="term" value="F:transmembrane transporter activity"/>
    <property type="evidence" value="ECO:0007669"/>
    <property type="project" value="InterPro"/>
</dbReference>
<feature type="transmembrane region" description="Helical" evidence="6">
    <location>
        <begin position="136"/>
        <end position="154"/>
    </location>
</feature>
<comment type="subcellular location">
    <subcellularLocation>
        <location evidence="1">Membrane</location>
        <topology evidence="1">Multi-pass membrane protein</topology>
    </subcellularLocation>
</comment>
<feature type="domain" description="Major facilitator superfamily (MFS) profile" evidence="7">
    <location>
        <begin position="70"/>
        <end position="580"/>
    </location>
</feature>
<evidence type="ECO:0000259" key="7">
    <source>
        <dbReference type="PROSITE" id="PS50850"/>
    </source>
</evidence>
<dbReference type="PANTHER" id="PTHR23502">
    <property type="entry name" value="MAJOR FACILITATOR SUPERFAMILY"/>
    <property type="match status" value="1"/>
</dbReference>
<dbReference type="STRING" id="42249.A0A317SK41"/>
<dbReference type="InterPro" id="IPR036259">
    <property type="entry name" value="MFS_trans_sf"/>
</dbReference>
<feature type="transmembrane region" description="Helical" evidence="6">
    <location>
        <begin position="491"/>
        <end position="512"/>
    </location>
</feature>
<dbReference type="PROSITE" id="PS50850">
    <property type="entry name" value="MFS"/>
    <property type="match status" value="1"/>
</dbReference>
<feature type="transmembrane region" description="Helical" evidence="6">
    <location>
        <begin position="166"/>
        <end position="189"/>
    </location>
</feature>
<feature type="compositionally biased region" description="Basic and acidic residues" evidence="5">
    <location>
        <begin position="280"/>
        <end position="289"/>
    </location>
</feature>
<keyword evidence="9" id="KW-1185">Reference proteome</keyword>
<dbReference type="GO" id="GO:0005886">
    <property type="term" value="C:plasma membrane"/>
    <property type="evidence" value="ECO:0007669"/>
    <property type="project" value="TreeGrafter"/>
</dbReference>
<evidence type="ECO:0000313" key="8">
    <source>
        <dbReference type="EMBL" id="PWW73866.1"/>
    </source>
</evidence>
<feature type="transmembrane region" description="Helical" evidence="6">
    <location>
        <begin position="110"/>
        <end position="129"/>
    </location>
</feature>
<dbReference type="Proteomes" id="UP000246991">
    <property type="component" value="Unassembled WGS sequence"/>
</dbReference>
<feature type="transmembrane region" description="Helical" evidence="6">
    <location>
        <begin position="225"/>
        <end position="245"/>
    </location>
</feature>
<evidence type="ECO:0000256" key="2">
    <source>
        <dbReference type="ARBA" id="ARBA00022692"/>
    </source>
</evidence>
<feature type="transmembrane region" description="Helical" evidence="6">
    <location>
        <begin position="69"/>
        <end position="90"/>
    </location>
</feature>
<comment type="caution">
    <text evidence="8">The sequence shown here is derived from an EMBL/GenBank/DDBJ whole genome shotgun (WGS) entry which is preliminary data.</text>
</comment>
<feature type="transmembrane region" description="Helical" evidence="6">
    <location>
        <begin position="196"/>
        <end position="219"/>
    </location>
</feature>
<evidence type="ECO:0000313" key="9">
    <source>
        <dbReference type="Proteomes" id="UP000246991"/>
    </source>
</evidence>
<evidence type="ECO:0000256" key="1">
    <source>
        <dbReference type="ARBA" id="ARBA00004141"/>
    </source>
</evidence>
<feature type="transmembrane region" description="Helical" evidence="6">
    <location>
        <begin position="459"/>
        <end position="479"/>
    </location>
</feature>
<dbReference type="InterPro" id="IPR020846">
    <property type="entry name" value="MFS_dom"/>
</dbReference>
<feature type="region of interest" description="Disordered" evidence="5">
    <location>
        <begin position="277"/>
        <end position="316"/>
    </location>
</feature>
<name>A0A317SK41_9PEZI</name>
<keyword evidence="4 6" id="KW-0472">Membrane</keyword>
<sequence>MGLGIYEVAPTRHVPGTARLYEDEGTEEAPSRTSHLKHGTGKDSQLLLVPQPSNSPNDPLNWPLWKKDLTLFVLLVAELIKAAVLGPVTAPINKMLVDEFKTTYQVTAKFAGWQFWPAGIAGLFGSAVGRVWGKRPVYIVSTLLLFIGAVWNALAQSTDSFLGARVLQGFGLGAFETIVPSTVGDMYFVHQRGKRVAFYNLTFLGSTFFMPVLGGFISMRHGWRSQFQIISAFLGPVLILVILLVPEHAYNRPAIFDTDLHSDGSLDELDEQLGNAAGSKAEEATDVSEKSATGNGAKKEKTIVPEGGVASGSGLKPGGIASTTETPVSLNHEPAIVADSGEARKTWVQELKVYNGRFSDESFFKLMFTPFALFLYPATLWAFSFQGTFITWAIAVSVVLAQMFAGPPTNFGPEELGYMYAAPFIGALGAYVFGAFVSDWSAKWMARKNKNTYEPEFRILLVAPVALFALPGLYAYGNVAELHLHWIVPSILYGFLTFGVVMSCTVTFSYILDAHRDIAVEMMVSVLLLKNFFAFGSTYFLVDWVYNDGPAKVFDILGVIQTAVCVLSIPMYIFGKAQRDLMARHNLLKKWGLYPKSAASALPVS</sequence>
<accession>A0A317SK41</accession>
<reference evidence="8 9" key="1">
    <citation type="submission" date="2018-03" db="EMBL/GenBank/DDBJ databases">
        <title>Genomes of Pezizomycetes fungi and the evolution of truffles.</title>
        <authorList>
            <person name="Murat C."/>
            <person name="Payen T."/>
            <person name="Noel B."/>
            <person name="Kuo A."/>
            <person name="Martin F.M."/>
        </authorList>
    </citation>
    <scope>NUCLEOTIDE SEQUENCE [LARGE SCALE GENOMIC DNA]</scope>
    <source>
        <strain evidence="8">091103-1</strain>
    </source>
</reference>
<evidence type="ECO:0000256" key="3">
    <source>
        <dbReference type="ARBA" id="ARBA00022989"/>
    </source>
</evidence>
<proteinExistence type="predicted"/>